<evidence type="ECO:0000313" key="2">
    <source>
        <dbReference type="EMBL" id="CAF0689483.1"/>
    </source>
</evidence>
<proteinExistence type="predicted"/>
<feature type="compositionally biased region" description="Basic and acidic residues" evidence="1">
    <location>
        <begin position="1"/>
        <end position="16"/>
    </location>
</feature>
<dbReference type="Proteomes" id="UP000663859">
    <property type="component" value="Unassembled WGS sequence"/>
</dbReference>
<reference evidence="2" key="1">
    <citation type="submission" date="2021-02" db="EMBL/GenBank/DDBJ databases">
        <authorList>
            <person name="Cremers G."/>
            <person name="Picone N."/>
        </authorList>
    </citation>
    <scope>NUCLEOTIDE SEQUENCE</scope>
    <source>
        <strain evidence="2">PQ17</strain>
    </source>
</reference>
<gene>
    <name evidence="2" type="ORF">MPNT_10237</name>
</gene>
<evidence type="ECO:0000313" key="3">
    <source>
        <dbReference type="Proteomes" id="UP000663859"/>
    </source>
</evidence>
<dbReference type="AlphaFoldDB" id="A0A8J2BQ83"/>
<organism evidence="2 3">
    <name type="scientific">Candidatus Methylacidithermus pantelleriae</name>
    <dbReference type="NCBI Taxonomy" id="2744239"/>
    <lineage>
        <taxon>Bacteria</taxon>
        <taxon>Pseudomonadati</taxon>
        <taxon>Verrucomicrobiota</taxon>
        <taxon>Methylacidiphilae</taxon>
        <taxon>Methylacidiphilales</taxon>
        <taxon>Methylacidiphilaceae</taxon>
        <taxon>Candidatus Methylacidithermus</taxon>
    </lineage>
</organism>
<accession>A0A8J2BQ83</accession>
<comment type="caution">
    <text evidence="2">The sequence shown here is derived from an EMBL/GenBank/DDBJ whole genome shotgun (WGS) entry which is preliminary data.</text>
</comment>
<evidence type="ECO:0000256" key="1">
    <source>
        <dbReference type="SAM" id="MobiDB-lite"/>
    </source>
</evidence>
<keyword evidence="3" id="KW-1185">Reference proteome</keyword>
<protein>
    <submittedName>
        <fullName evidence="2">Uncharacterized protein</fullName>
    </submittedName>
</protein>
<name>A0A8J2BQ83_9BACT</name>
<feature type="region of interest" description="Disordered" evidence="1">
    <location>
        <begin position="1"/>
        <end position="20"/>
    </location>
</feature>
<dbReference type="EMBL" id="CAJNOB010000001">
    <property type="protein sequence ID" value="CAF0689483.1"/>
    <property type="molecule type" value="Genomic_DNA"/>
</dbReference>
<sequence length="62" mass="7281">MGKGHHEPLRQREKPPRSWKKRGTQVNLFFLLPVDFSMQKLPLRRLSRTGIVIFLVKGKRIG</sequence>